<sequence>MSNDTPVAAIISTTEEIQRDAAIVLEIIKTTYPQISDEAAVAESILTILATLVTKALTAYAAASGIPITPANIANLMPNPKALTPPSS</sequence>
<dbReference type="RefSeq" id="WP_147650091.1">
    <property type="nucleotide sequence ID" value="NZ_CP042806.1"/>
</dbReference>
<organism evidence="1 2">
    <name type="scientific">Terriglobus albidus</name>
    <dbReference type="NCBI Taxonomy" id="1592106"/>
    <lineage>
        <taxon>Bacteria</taxon>
        <taxon>Pseudomonadati</taxon>
        <taxon>Acidobacteriota</taxon>
        <taxon>Terriglobia</taxon>
        <taxon>Terriglobales</taxon>
        <taxon>Acidobacteriaceae</taxon>
        <taxon>Terriglobus</taxon>
    </lineage>
</organism>
<dbReference type="AlphaFoldDB" id="A0A5B9EGS4"/>
<name>A0A5B9EGS4_9BACT</name>
<evidence type="ECO:0000313" key="2">
    <source>
        <dbReference type="Proteomes" id="UP000321820"/>
    </source>
</evidence>
<proteinExistence type="predicted"/>
<accession>A0A5B9EGS4</accession>
<reference evidence="1 2" key="1">
    <citation type="submission" date="2019-08" db="EMBL/GenBank/DDBJ databases">
        <title>Complete genome sequence of Terriglobus albidus strain ORNL.</title>
        <authorList>
            <person name="Podar M."/>
        </authorList>
    </citation>
    <scope>NUCLEOTIDE SEQUENCE [LARGE SCALE GENOMIC DNA]</scope>
    <source>
        <strain evidence="1 2">ORNL</strain>
    </source>
</reference>
<keyword evidence="2" id="KW-1185">Reference proteome</keyword>
<evidence type="ECO:0000313" key="1">
    <source>
        <dbReference type="EMBL" id="QEE30794.1"/>
    </source>
</evidence>
<dbReference type="EMBL" id="CP042806">
    <property type="protein sequence ID" value="QEE30794.1"/>
    <property type="molecule type" value="Genomic_DNA"/>
</dbReference>
<gene>
    <name evidence="1" type="ORF">FTW19_24010</name>
</gene>
<dbReference type="KEGG" id="talb:FTW19_24010"/>
<dbReference type="Proteomes" id="UP000321820">
    <property type="component" value="Chromosome"/>
</dbReference>
<protein>
    <submittedName>
        <fullName evidence="1">Uncharacterized protein</fullName>
    </submittedName>
</protein>